<protein>
    <submittedName>
        <fullName evidence="2">Uncharacterized protein</fullName>
    </submittedName>
</protein>
<sequence>MTLTISPNTQTVPLNEQHTIAKRETPEATATARPVDLLSREELLQELKDNIYALHDPRYNEETITRASLQRTADGTPLRGTPPTPRQSEIAAELLKRKDLLKELDLIGGSTMFPLNSTFDLNDIEGVAAGRRSTVAFAE</sequence>
<evidence type="ECO:0000313" key="3">
    <source>
        <dbReference type="Proteomes" id="UP001277967"/>
    </source>
</evidence>
<name>A0ABU5FJK3_9PSED</name>
<dbReference type="RefSeq" id="WP_320748127.1">
    <property type="nucleotide sequence ID" value="NZ_JAXGGE010000001.1"/>
</dbReference>
<keyword evidence="3" id="KW-1185">Reference proteome</keyword>
<proteinExistence type="predicted"/>
<gene>
    <name evidence="2" type="ORF">SO486_17700</name>
</gene>
<organism evidence="2 3">
    <name type="scientific">Pseudomonas salmasensis</name>
    <dbReference type="NCBI Taxonomy" id="2745514"/>
    <lineage>
        <taxon>Bacteria</taxon>
        <taxon>Pseudomonadati</taxon>
        <taxon>Pseudomonadota</taxon>
        <taxon>Gammaproteobacteria</taxon>
        <taxon>Pseudomonadales</taxon>
        <taxon>Pseudomonadaceae</taxon>
        <taxon>Pseudomonas</taxon>
    </lineage>
</organism>
<feature type="region of interest" description="Disordered" evidence="1">
    <location>
        <begin position="63"/>
        <end position="87"/>
    </location>
</feature>
<evidence type="ECO:0000256" key="1">
    <source>
        <dbReference type="SAM" id="MobiDB-lite"/>
    </source>
</evidence>
<reference evidence="2 3" key="1">
    <citation type="submission" date="2023-11" db="EMBL/GenBank/DDBJ databases">
        <title>Genome sequence of Pseudomonas salmasensis Strain SLU99.</title>
        <authorList>
            <person name="Ghadamgahi F."/>
            <person name="Kalyandurg P.B."/>
            <person name="Catara V."/>
            <person name="Vetukuri R."/>
            <person name="Ghosh S."/>
        </authorList>
    </citation>
    <scope>NUCLEOTIDE SEQUENCE [LARGE SCALE GENOMIC DNA]</scope>
    <source>
        <strain evidence="2 3">SLU99</strain>
    </source>
</reference>
<dbReference type="EMBL" id="JAXGGE010000001">
    <property type="protein sequence ID" value="MDY4301806.1"/>
    <property type="molecule type" value="Genomic_DNA"/>
</dbReference>
<dbReference type="Proteomes" id="UP001277967">
    <property type="component" value="Unassembled WGS sequence"/>
</dbReference>
<evidence type="ECO:0000313" key="2">
    <source>
        <dbReference type="EMBL" id="MDY4301806.1"/>
    </source>
</evidence>
<accession>A0ABU5FJK3</accession>
<comment type="caution">
    <text evidence="2">The sequence shown here is derived from an EMBL/GenBank/DDBJ whole genome shotgun (WGS) entry which is preliminary data.</text>
</comment>